<comment type="caution">
    <text evidence="2">The sequence shown here is derived from an EMBL/GenBank/DDBJ whole genome shotgun (WGS) entry which is preliminary data.</text>
</comment>
<keyword evidence="3" id="KW-1185">Reference proteome</keyword>
<dbReference type="InParanoid" id="A0A409W4D9"/>
<protein>
    <submittedName>
        <fullName evidence="2">Uncharacterized protein</fullName>
    </submittedName>
</protein>
<feature type="region of interest" description="Disordered" evidence="1">
    <location>
        <begin position="1"/>
        <end position="31"/>
    </location>
</feature>
<proteinExistence type="predicted"/>
<dbReference type="AlphaFoldDB" id="A0A409W4D9"/>
<dbReference type="Proteomes" id="UP000284706">
    <property type="component" value="Unassembled WGS sequence"/>
</dbReference>
<evidence type="ECO:0000313" key="3">
    <source>
        <dbReference type="Proteomes" id="UP000284706"/>
    </source>
</evidence>
<accession>A0A409W4D9</accession>
<evidence type="ECO:0000256" key="1">
    <source>
        <dbReference type="SAM" id="MobiDB-lite"/>
    </source>
</evidence>
<dbReference type="EMBL" id="NHYE01005409">
    <property type="protein sequence ID" value="PPQ73362.1"/>
    <property type="molecule type" value="Genomic_DNA"/>
</dbReference>
<evidence type="ECO:0000313" key="2">
    <source>
        <dbReference type="EMBL" id="PPQ73362.1"/>
    </source>
</evidence>
<reference evidence="2 3" key="1">
    <citation type="journal article" date="2018" name="Evol. Lett.">
        <title>Horizontal gene cluster transfer increased hallucinogenic mushroom diversity.</title>
        <authorList>
            <person name="Reynolds H.T."/>
            <person name="Vijayakumar V."/>
            <person name="Gluck-Thaler E."/>
            <person name="Korotkin H.B."/>
            <person name="Matheny P.B."/>
            <person name="Slot J.C."/>
        </authorList>
    </citation>
    <scope>NUCLEOTIDE SEQUENCE [LARGE SCALE GENOMIC DNA]</scope>
    <source>
        <strain evidence="2 3">SRW20</strain>
    </source>
</reference>
<sequence>MRMCMRSIEVDGTGSGPSLARTGGRARTPPWEASEWSTSFVLSDSFSATSIHFSLRPLVSLVASSPRVAPPSSQPGPWQVPSGGGMWMLLHGGEGRGGPQERGRVGAGVGRRWPLTEKDIEVEVEMVDMTRITVSITWGGRWLGRMSYRRTMVSRSNSRVADDACYPLARWRSGKNDKLVLCRCQTLSRVVVDQVEVIDPSQSIRVECLSSKY</sequence>
<name>A0A409W4D9_9AGAR</name>
<organism evidence="2 3">
    <name type="scientific">Gymnopilus dilepis</name>
    <dbReference type="NCBI Taxonomy" id="231916"/>
    <lineage>
        <taxon>Eukaryota</taxon>
        <taxon>Fungi</taxon>
        <taxon>Dikarya</taxon>
        <taxon>Basidiomycota</taxon>
        <taxon>Agaricomycotina</taxon>
        <taxon>Agaricomycetes</taxon>
        <taxon>Agaricomycetidae</taxon>
        <taxon>Agaricales</taxon>
        <taxon>Agaricineae</taxon>
        <taxon>Hymenogastraceae</taxon>
        <taxon>Gymnopilus</taxon>
    </lineage>
</organism>
<gene>
    <name evidence="2" type="ORF">CVT26_015454</name>
</gene>